<organism evidence="2 3">
    <name type="scientific">Aureobasidium melanogenum (strain CBS 110374)</name>
    <name type="common">Aureobasidium pullulans var. melanogenum</name>
    <dbReference type="NCBI Taxonomy" id="1043003"/>
    <lineage>
        <taxon>Eukaryota</taxon>
        <taxon>Fungi</taxon>
        <taxon>Dikarya</taxon>
        <taxon>Ascomycota</taxon>
        <taxon>Pezizomycotina</taxon>
        <taxon>Dothideomycetes</taxon>
        <taxon>Dothideomycetidae</taxon>
        <taxon>Dothideales</taxon>
        <taxon>Saccotheciaceae</taxon>
        <taxon>Aureobasidium</taxon>
    </lineage>
</organism>
<feature type="transmembrane region" description="Helical" evidence="1">
    <location>
        <begin position="47"/>
        <end position="70"/>
    </location>
</feature>
<evidence type="ECO:0000256" key="1">
    <source>
        <dbReference type="SAM" id="Phobius"/>
    </source>
</evidence>
<protein>
    <submittedName>
        <fullName evidence="2">Uncharacterized protein</fullName>
    </submittedName>
</protein>
<keyword evidence="3" id="KW-1185">Reference proteome</keyword>
<accession>A0A074VXZ6</accession>
<reference evidence="2 3" key="1">
    <citation type="journal article" date="2014" name="BMC Genomics">
        <title>Genome sequencing of four Aureobasidium pullulans varieties: biotechnological potential, stress tolerance, and description of new species.</title>
        <authorList>
            <person name="Gostin Ar C."/>
            <person name="Ohm R.A."/>
            <person name="Kogej T."/>
            <person name="Sonjak S."/>
            <person name="Turk M."/>
            <person name="Zajc J."/>
            <person name="Zalar P."/>
            <person name="Grube M."/>
            <person name="Sun H."/>
            <person name="Han J."/>
            <person name="Sharma A."/>
            <person name="Chiniquy J."/>
            <person name="Ngan C.Y."/>
            <person name="Lipzen A."/>
            <person name="Barry K."/>
            <person name="Grigoriev I.V."/>
            <person name="Gunde-Cimerman N."/>
        </authorList>
    </citation>
    <scope>NUCLEOTIDE SEQUENCE [LARGE SCALE GENOMIC DNA]</scope>
    <source>
        <strain evidence="2 3">CBS 110374</strain>
    </source>
</reference>
<dbReference type="Proteomes" id="UP000030672">
    <property type="component" value="Unassembled WGS sequence"/>
</dbReference>
<proteinExistence type="predicted"/>
<gene>
    <name evidence="2" type="ORF">M437DRAFT_40666</name>
</gene>
<keyword evidence="1" id="KW-1133">Transmembrane helix</keyword>
<name>A0A074VXZ6_AURM1</name>
<dbReference type="RefSeq" id="XP_040882678.1">
    <property type="nucleotide sequence ID" value="XM_041020228.1"/>
</dbReference>
<dbReference type="AlphaFoldDB" id="A0A074VXZ6"/>
<keyword evidence="1" id="KW-0812">Transmembrane</keyword>
<dbReference type="GeneID" id="63913601"/>
<evidence type="ECO:0000313" key="3">
    <source>
        <dbReference type="Proteomes" id="UP000030672"/>
    </source>
</evidence>
<dbReference type="HOGENOM" id="CLU_162840_0_0_1"/>
<sequence length="112" mass="12859">MAVPRDPNFWKRFSYAVHQDEEAQLNQKSETWLNSTRRKKHHSYARICCLFWILLICIIAIIVVVLLILVKTHTFQKIHIGGDGHDLDNSVQNWLNRLFGTGGKGKEGNDGS</sequence>
<dbReference type="EMBL" id="KL584826">
    <property type="protein sequence ID" value="KEQ65655.1"/>
    <property type="molecule type" value="Genomic_DNA"/>
</dbReference>
<keyword evidence="1" id="KW-0472">Membrane</keyword>
<evidence type="ECO:0000313" key="2">
    <source>
        <dbReference type="EMBL" id="KEQ65655.1"/>
    </source>
</evidence>